<evidence type="ECO:0000256" key="4">
    <source>
        <dbReference type="ARBA" id="ARBA00022679"/>
    </source>
</evidence>
<dbReference type="PANTHER" id="PTHR46383">
    <property type="entry name" value="ASPARTATE AMINOTRANSFERASE"/>
    <property type="match status" value="1"/>
</dbReference>
<dbReference type="Gene3D" id="3.40.640.10">
    <property type="entry name" value="Type I PLP-dependent aspartate aminotransferase-like (Major domain)"/>
    <property type="match status" value="1"/>
</dbReference>
<dbReference type="KEGG" id="sdyn:Mal52_12770"/>
<name>A0A517ZJY5_9PLAN</name>
<dbReference type="EMBL" id="CP036276">
    <property type="protein sequence ID" value="QDU42809.1"/>
    <property type="molecule type" value="Genomic_DNA"/>
</dbReference>
<evidence type="ECO:0000259" key="7">
    <source>
        <dbReference type="Pfam" id="PF00155"/>
    </source>
</evidence>
<dbReference type="SUPFAM" id="SSF53383">
    <property type="entry name" value="PLP-dependent transferases"/>
    <property type="match status" value="1"/>
</dbReference>
<dbReference type="RefSeq" id="WP_145374815.1">
    <property type="nucleotide sequence ID" value="NZ_CP036276.1"/>
</dbReference>
<dbReference type="InterPro" id="IPR004839">
    <property type="entry name" value="Aminotransferase_I/II_large"/>
</dbReference>
<dbReference type="Pfam" id="PF00155">
    <property type="entry name" value="Aminotran_1_2"/>
    <property type="match status" value="1"/>
</dbReference>
<proteinExistence type="inferred from homology"/>
<evidence type="ECO:0000313" key="9">
    <source>
        <dbReference type="Proteomes" id="UP000319383"/>
    </source>
</evidence>
<keyword evidence="4 8" id="KW-0808">Transferase</keyword>
<dbReference type="AlphaFoldDB" id="A0A517ZJY5"/>
<dbReference type="EC" id="2.6.1.-" evidence="8"/>
<comment type="cofactor">
    <cofactor evidence="1 6">
        <name>pyridoxal 5'-phosphate</name>
        <dbReference type="ChEBI" id="CHEBI:597326"/>
    </cofactor>
</comment>
<gene>
    <name evidence="8" type="primary">patA_1</name>
    <name evidence="8" type="ORF">Mal52_12770</name>
</gene>
<dbReference type="InterPro" id="IPR050596">
    <property type="entry name" value="AspAT/PAT-like"/>
</dbReference>
<evidence type="ECO:0000256" key="1">
    <source>
        <dbReference type="ARBA" id="ARBA00001933"/>
    </source>
</evidence>
<reference evidence="8 9" key="1">
    <citation type="submission" date="2019-02" db="EMBL/GenBank/DDBJ databases">
        <title>Deep-cultivation of Planctomycetes and their phenomic and genomic characterization uncovers novel biology.</title>
        <authorList>
            <person name="Wiegand S."/>
            <person name="Jogler M."/>
            <person name="Boedeker C."/>
            <person name="Pinto D."/>
            <person name="Vollmers J."/>
            <person name="Rivas-Marin E."/>
            <person name="Kohn T."/>
            <person name="Peeters S.H."/>
            <person name="Heuer A."/>
            <person name="Rast P."/>
            <person name="Oberbeckmann S."/>
            <person name="Bunk B."/>
            <person name="Jeske O."/>
            <person name="Meyerdierks A."/>
            <person name="Storesund J.E."/>
            <person name="Kallscheuer N."/>
            <person name="Luecker S."/>
            <person name="Lage O.M."/>
            <person name="Pohl T."/>
            <person name="Merkel B.J."/>
            <person name="Hornburger P."/>
            <person name="Mueller R.-W."/>
            <person name="Bruemmer F."/>
            <person name="Labrenz M."/>
            <person name="Spormann A.M."/>
            <person name="Op den Camp H."/>
            <person name="Overmann J."/>
            <person name="Amann R."/>
            <person name="Jetten M.S.M."/>
            <person name="Mascher T."/>
            <person name="Medema M.H."/>
            <person name="Devos D.P."/>
            <person name="Kaster A.-K."/>
            <person name="Ovreas L."/>
            <person name="Rohde M."/>
            <person name="Galperin M.Y."/>
            <person name="Jogler C."/>
        </authorList>
    </citation>
    <scope>NUCLEOTIDE SEQUENCE [LARGE SCALE GENOMIC DNA]</scope>
    <source>
        <strain evidence="8 9">Mal52</strain>
    </source>
</reference>
<dbReference type="CDD" id="cd00609">
    <property type="entry name" value="AAT_like"/>
    <property type="match status" value="1"/>
</dbReference>
<feature type="domain" description="Aminotransferase class I/classII large" evidence="7">
    <location>
        <begin position="32"/>
        <end position="390"/>
    </location>
</feature>
<keyword evidence="5 6" id="KW-0663">Pyridoxal phosphate</keyword>
<dbReference type="GO" id="GO:0008483">
    <property type="term" value="F:transaminase activity"/>
    <property type="evidence" value="ECO:0007669"/>
    <property type="project" value="UniProtKB-KW"/>
</dbReference>
<evidence type="ECO:0000256" key="2">
    <source>
        <dbReference type="ARBA" id="ARBA00007441"/>
    </source>
</evidence>
<evidence type="ECO:0000256" key="5">
    <source>
        <dbReference type="ARBA" id="ARBA00022898"/>
    </source>
</evidence>
<dbReference type="PROSITE" id="PS00599">
    <property type="entry name" value="AA_TRANSFER_CLASS_2"/>
    <property type="match status" value="1"/>
</dbReference>
<dbReference type="Proteomes" id="UP000319383">
    <property type="component" value="Chromosome"/>
</dbReference>
<evidence type="ECO:0000313" key="8">
    <source>
        <dbReference type="EMBL" id="QDU42809.1"/>
    </source>
</evidence>
<organism evidence="8 9">
    <name type="scientific">Symmachiella dynata</name>
    <dbReference type="NCBI Taxonomy" id="2527995"/>
    <lineage>
        <taxon>Bacteria</taxon>
        <taxon>Pseudomonadati</taxon>
        <taxon>Planctomycetota</taxon>
        <taxon>Planctomycetia</taxon>
        <taxon>Planctomycetales</taxon>
        <taxon>Planctomycetaceae</taxon>
        <taxon>Symmachiella</taxon>
    </lineage>
</organism>
<dbReference type="GO" id="GO:0006520">
    <property type="term" value="P:amino acid metabolic process"/>
    <property type="evidence" value="ECO:0007669"/>
    <property type="project" value="InterPro"/>
</dbReference>
<dbReference type="GO" id="GO:0030170">
    <property type="term" value="F:pyridoxal phosphate binding"/>
    <property type="evidence" value="ECO:0007669"/>
    <property type="project" value="InterPro"/>
</dbReference>
<evidence type="ECO:0000256" key="6">
    <source>
        <dbReference type="RuleBase" id="RU003693"/>
    </source>
</evidence>
<dbReference type="Gene3D" id="3.90.1150.10">
    <property type="entry name" value="Aspartate Aminotransferase, domain 1"/>
    <property type="match status" value="1"/>
</dbReference>
<dbReference type="InterPro" id="IPR015424">
    <property type="entry name" value="PyrdxlP-dep_Trfase"/>
</dbReference>
<evidence type="ECO:0000256" key="3">
    <source>
        <dbReference type="ARBA" id="ARBA00022576"/>
    </source>
</evidence>
<sequence length="422" mass="45619">MAATLSQFAQTLSVETAFTVLAVAKQLKAAGKDVVELEIGDSPFESTASAKSTGIQAINENQSHYCPSSGVPAFREAAAKFVKNEFGIPAAAENIIPGPGAKVFEQFFCEAFLNPGDGVMVFSPFFPTYIPNIERRGARAVLCPLTQGNEFRPQVSDIEDFLNTDAAPKAIFLNSPHNPTGGVTTEDDLRDIADLIRGKDIAVFSDEPYCHMIWEGQHHSILSQPGMMDQAVAAYTFSKSYSMSGWRLGFAVSNKEISDAIGKMINTTLSCTPTLVQLAGAAALEQDSSERDRTMLLFREKVVLLTEGLNKIPGFHSLDPTATFYVFPNVAPVCNDLGITSHGLALYLLEGADDDFGVACLGGECFGDAGAGFLRFSCAEPNDRLQQALEFLPVALSRTERIAAFLEQNPQYRLAKPYPTEA</sequence>
<dbReference type="InterPro" id="IPR001917">
    <property type="entry name" value="Aminotrans_II_pyridoxalP_BS"/>
</dbReference>
<comment type="similarity">
    <text evidence="6">Belongs to the class-II pyridoxal-phosphate-dependent aminotransferase family.</text>
</comment>
<keyword evidence="3 8" id="KW-0032">Aminotransferase</keyword>
<accession>A0A517ZJY5</accession>
<comment type="similarity">
    <text evidence="2">Belongs to the class-I pyridoxal-phosphate-dependent aminotransferase family.</text>
</comment>
<dbReference type="InterPro" id="IPR015422">
    <property type="entry name" value="PyrdxlP-dep_Trfase_small"/>
</dbReference>
<protein>
    <submittedName>
        <fullName evidence="8">N-acetyl-LL-diaminopimelate aminotransferase</fullName>
        <ecNumber evidence="8">2.6.1.-</ecNumber>
    </submittedName>
</protein>
<dbReference type="InterPro" id="IPR015421">
    <property type="entry name" value="PyrdxlP-dep_Trfase_major"/>
</dbReference>
<keyword evidence="9" id="KW-1185">Reference proteome</keyword>